<dbReference type="AlphaFoldDB" id="A0A378MVK2"/>
<accession>A0A378MVK2</accession>
<sequence>MYNLDDAIQECREKFGEDKPYFSEAGTLTFAGCKALSRLRDEKLGIKAPPNFPFQGLKIYLSYKNQ</sequence>
<proteinExistence type="predicted"/>
<gene>
    <name evidence="1" type="ORF">NCTC10638_00906</name>
</gene>
<dbReference type="STRING" id="75985.WC39_05390"/>
<protein>
    <submittedName>
        <fullName evidence="1">Uncharacterized protein</fullName>
    </submittedName>
</protein>
<dbReference type="Proteomes" id="UP000254802">
    <property type="component" value="Unassembled WGS sequence"/>
</dbReference>
<name>A0A378MVK2_MANHA</name>
<evidence type="ECO:0000313" key="1">
    <source>
        <dbReference type="EMBL" id="STY59727.1"/>
    </source>
</evidence>
<dbReference type="EMBL" id="UGPN01000002">
    <property type="protein sequence ID" value="STY59727.1"/>
    <property type="molecule type" value="Genomic_DNA"/>
</dbReference>
<organism evidence="1 2">
    <name type="scientific">Mannheimia haemolytica</name>
    <name type="common">Pasteurella haemolytica</name>
    <dbReference type="NCBI Taxonomy" id="75985"/>
    <lineage>
        <taxon>Bacteria</taxon>
        <taxon>Pseudomonadati</taxon>
        <taxon>Pseudomonadota</taxon>
        <taxon>Gammaproteobacteria</taxon>
        <taxon>Pasteurellales</taxon>
        <taxon>Pasteurellaceae</taxon>
        <taxon>Mannheimia</taxon>
    </lineage>
</organism>
<reference evidence="1 2" key="1">
    <citation type="submission" date="2018-06" db="EMBL/GenBank/DDBJ databases">
        <authorList>
            <consortium name="Pathogen Informatics"/>
            <person name="Doyle S."/>
        </authorList>
    </citation>
    <scope>NUCLEOTIDE SEQUENCE [LARGE SCALE GENOMIC DNA]</scope>
    <source>
        <strain evidence="1 2">NCTC10638</strain>
    </source>
</reference>
<evidence type="ECO:0000313" key="2">
    <source>
        <dbReference type="Proteomes" id="UP000254802"/>
    </source>
</evidence>